<comment type="catalytic activity">
    <reaction evidence="1">
        <text>ATP-independent breakage of single-stranded DNA, followed by passage and rejoining.</text>
        <dbReference type="EC" id="5.6.2.1"/>
    </reaction>
</comment>
<dbReference type="Gene3D" id="3.90.15.10">
    <property type="entry name" value="Topoisomerase I, Chain A, domain 3"/>
    <property type="match status" value="1"/>
</dbReference>
<dbReference type="SUPFAM" id="SSF55869">
    <property type="entry name" value="DNA topoisomerase I domain"/>
    <property type="match status" value="1"/>
</dbReference>
<keyword evidence="11" id="KW-1185">Reference proteome</keyword>
<reference evidence="10 11" key="1">
    <citation type="submission" date="2019-03" db="EMBL/GenBank/DDBJ databases">
        <title>Genomic Encyclopedia of Type Strains, Phase III (KMG-III): the genomes of soil and plant-associated and newly described type strains.</title>
        <authorList>
            <person name="Whitman W."/>
        </authorList>
    </citation>
    <scope>NUCLEOTIDE SEQUENCE [LARGE SCALE GENOMIC DNA]</scope>
    <source>
        <strain evidence="10 11">CGMCC 1.12802</strain>
    </source>
</reference>
<dbReference type="Gene3D" id="3.30.66.10">
    <property type="entry name" value="DNA topoisomerase I domain"/>
    <property type="match status" value="1"/>
</dbReference>
<comment type="similarity">
    <text evidence="2">Belongs to the type IB topoisomerase family.</text>
</comment>
<evidence type="ECO:0000256" key="6">
    <source>
        <dbReference type="ARBA" id="ARBA00023235"/>
    </source>
</evidence>
<dbReference type="AlphaFoldDB" id="A0A4V3H2E4"/>
<keyword evidence="5" id="KW-0238">DNA-binding</keyword>
<comment type="caution">
    <text evidence="10">The sequence shown here is derived from an EMBL/GenBank/DDBJ whole genome shotgun (WGS) entry which is preliminary data.</text>
</comment>
<name>A0A4V3H2E4_9FLAO</name>
<dbReference type="GO" id="GO:0006265">
    <property type="term" value="P:DNA topological change"/>
    <property type="evidence" value="ECO:0007669"/>
    <property type="project" value="InterPro"/>
</dbReference>
<dbReference type="SUPFAM" id="SSF56349">
    <property type="entry name" value="DNA breaking-rejoining enzymes"/>
    <property type="match status" value="1"/>
</dbReference>
<dbReference type="GO" id="GO:0003677">
    <property type="term" value="F:DNA binding"/>
    <property type="evidence" value="ECO:0007669"/>
    <property type="project" value="UniProtKB-KW"/>
</dbReference>
<dbReference type="InterPro" id="IPR049331">
    <property type="entry name" value="Top1B_N_bact"/>
</dbReference>
<dbReference type="InterPro" id="IPR035447">
    <property type="entry name" value="DNA_topo_I_N_sf"/>
</dbReference>
<evidence type="ECO:0000256" key="2">
    <source>
        <dbReference type="ARBA" id="ARBA00006645"/>
    </source>
</evidence>
<dbReference type="EC" id="5.6.2.1" evidence="3"/>
<proteinExistence type="inferred from homology"/>
<dbReference type="PRINTS" id="PR00416">
    <property type="entry name" value="EUTPISMRASEI"/>
</dbReference>
<organism evidence="10 11">
    <name type="scientific">Epilithonimonas xixisoli</name>
    <dbReference type="NCBI Taxonomy" id="1476462"/>
    <lineage>
        <taxon>Bacteria</taxon>
        <taxon>Pseudomonadati</taxon>
        <taxon>Bacteroidota</taxon>
        <taxon>Flavobacteriia</taxon>
        <taxon>Flavobacteriales</taxon>
        <taxon>Weeksellaceae</taxon>
        <taxon>Chryseobacterium group</taxon>
        <taxon>Epilithonimonas</taxon>
    </lineage>
</organism>
<dbReference type="InterPro" id="IPR001631">
    <property type="entry name" value="TopoI"/>
</dbReference>
<keyword evidence="4" id="KW-0799">Topoisomerase</keyword>
<evidence type="ECO:0000256" key="1">
    <source>
        <dbReference type="ARBA" id="ARBA00000213"/>
    </source>
</evidence>
<keyword evidence="6 10" id="KW-0413">Isomerase</keyword>
<evidence type="ECO:0000259" key="9">
    <source>
        <dbReference type="Pfam" id="PF21338"/>
    </source>
</evidence>
<evidence type="ECO:0000256" key="3">
    <source>
        <dbReference type="ARBA" id="ARBA00012891"/>
    </source>
</evidence>
<evidence type="ECO:0000313" key="11">
    <source>
        <dbReference type="Proteomes" id="UP000295313"/>
    </source>
</evidence>
<dbReference type="Proteomes" id="UP000295313">
    <property type="component" value="Unassembled WGS sequence"/>
</dbReference>
<feature type="domain" description="DNA topoisomerase I catalytic core eukaryotic-type" evidence="8">
    <location>
        <begin position="80"/>
        <end position="316"/>
    </location>
</feature>
<evidence type="ECO:0000256" key="7">
    <source>
        <dbReference type="SAM" id="MobiDB-lite"/>
    </source>
</evidence>
<evidence type="ECO:0000256" key="4">
    <source>
        <dbReference type="ARBA" id="ARBA00023029"/>
    </source>
</evidence>
<feature type="domain" description="DNA topoisomerase IB N-terminal" evidence="9">
    <location>
        <begin position="21"/>
        <end position="69"/>
    </location>
</feature>
<sequence length="360" mass="42044">MFKENHQIKIMRLIRKPSGKNFSYVDKNNERLKDKEKIEYIKSLVIPPAWTGVEITTNKSAKILVVGRDQKGRKQYIYNPKFRAKKDADKFDRILHFAERLEHMRRVTGQHLRKKKMTREKVLAAMVRLLDSAYFRPGSPKYTQQNQSYGLTTIRKKHLEIAGDEMIFSYKGKSGKFQEKHIINSKLTKVISEIVELPGYRLFKYYDKDNNLITVESQDLNQYIREIMGDEFSAKDFRTWAGTMIAAGILDELGICEEKQQKELKKRIRNAIVAVSEKLGNTPSVARDSYIDPRIFEHYKNGHTVHYFQKEIKKLLKKNENLSETEVGVLYMLKSKLKPTRVPTAKPKKNSPKRKSRISA</sequence>
<dbReference type="EMBL" id="SOEO01000003">
    <property type="protein sequence ID" value="TDX83197.1"/>
    <property type="molecule type" value="Genomic_DNA"/>
</dbReference>
<dbReference type="PROSITE" id="PS52038">
    <property type="entry name" value="TOPO_IB_2"/>
    <property type="match status" value="1"/>
</dbReference>
<dbReference type="InterPro" id="IPR013500">
    <property type="entry name" value="TopoI_cat_euk"/>
</dbReference>
<dbReference type="Pfam" id="PF21338">
    <property type="entry name" value="Top1B_N_bact"/>
    <property type="match status" value="1"/>
</dbReference>
<dbReference type="InterPro" id="IPR011010">
    <property type="entry name" value="DNA_brk_join_enz"/>
</dbReference>
<gene>
    <name evidence="10" type="ORF">B0I22_3272</name>
</gene>
<evidence type="ECO:0000256" key="5">
    <source>
        <dbReference type="ARBA" id="ARBA00023125"/>
    </source>
</evidence>
<dbReference type="Pfam" id="PF01028">
    <property type="entry name" value="Topoisom_I"/>
    <property type="match status" value="1"/>
</dbReference>
<dbReference type="Gene3D" id="1.10.132.120">
    <property type="match status" value="1"/>
</dbReference>
<dbReference type="GO" id="GO:0003917">
    <property type="term" value="F:DNA topoisomerase type I (single strand cut, ATP-independent) activity"/>
    <property type="evidence" value="ECO:0007669"/>
    <property type="project" value="UniProtKB-EC"/>
</dbReference>
<evidence type="ECO:0000313" key="10">
    <source>
        <dbReference type="EMBL" id="TDX83197.1"/>
    </source>
</evidence>
<protein>
    <recommendedName>
        <fullName evidence="3">DNA topoisomerase</fullName>
        <ecNumber evidence="3">5.6.2.1</ecNumber>
    </recommendedName>
</protein>
<feature type="region of interest" description="Disordered" evidence="7">
    <location>
        <begin position="339"/>
        <end position="360"/>
    </location>
</feature>
<accession>A0A4V3H2E4</accession>
<feature type="compositionally biased region" description="Basic residues" evidence="7">
    <location>
        <begin position="346"/>
        <end position="360"/>
    </location>
</feature>
<dbReference type="InterPro" id="IPR014711">
    <property type="entry name" value="TopoI_cat_a-hlx-sub_euk"/>
</dbReference>
<evidence type="ECO:0000259" key="8">
    <source>
        <dbReference type="Pfam" id="PF01028"/>
    </source>
</evidence>